<dbReference type="PANTHER" id="PTHR32125">
    <property type="entry name" value="2-C-METHYL-D-ERYTHRITOL 4-PHOSPHATE CYTIDYLYLTRANSFERASE, CHLOROPLASTIC"/>
    <property type="match status" value="1"/>
</dbReference>
<dbReference type="AlphaFoldDB" id="A0A094PZK2"/>
<dbReference type="PROSITE" id="PS01295">
    <property type="entry name" value="ISPD"/>
    <property type="match status" value="1"/>
</dbReference>
<dbReference type="CDD" id="cd02516">
    <property type="entry name" value="CDP-ME_synthetase"/>
    <property type="match status" value="1"/>
</dbReference>
<dbReference type="GO" id="GO:0050518">
    <property type="term" value="F:2-C-methyl-D-erythritol 4-phosphate cytidylyltransferase activity"/>
    <property type="evidence" value="ECO:0007669"/>
    <property type="project" value="UniProtKB-EC"/>
</dbReference>
<dbReference type="Gene3D" id="3.90.550.10">
    <property type="entry name" value="Spore Coat Polysaccharide Biosynthesis Protein SpsA, Chain A"/>
    <property type="match status" value="1"/>
</dbReference>
<dbReference type="EC" id="2.7.7.60" evidence="3"/>
<comment type="similarity">
    <text evidence="2">Belongs to the IspD/TarI cytidylyltransferase family. IspD subfamily.</text>
</comment>
<keyword evidence="6" id="KW-0414">Isoprene biosynthesis</keyword>
<dbReference type="InterPro" id="IPR029044">
    <property type="entry name" value="Nucleotide-diphossugar_trans"/>
</dbReference>
<name>A0A094PZK2_9ZZZZ</name>
<keyword evidence="5" id="KW-0548">Nucleotidyltransferase</keyword>
<dbReference type="SUPFAM" id="SSF53448">
    <property type="entry name" value="Nucleotide-diphospho-sugar transferases"/>
    <property type="match status" value="1"/>
</dbReference>
<comment type="caution">
    <text evidence="7">The sequence shown here is derived from an EMBL/GenBank/DDBJ whole genome shotgun (WGS) entry which is preliminary data.</text>
</comment>
<evidence type="ECO:0000313" key="7">
    <source>
        <dbReference type="EMBL" id="KGA15204.1"/>
    </source>
</evidence>
<sequence length="216" mass="22611">MAQNETVWTIVVAAGSGLRFGAAKQFEVIGGRRIVDWAVEEAGRHSVGVVVVLPAGQATGPGQVEGGSTRSESVRRGLAAVPTDATIVCVHDAARPFASPVIFQRVISAVVDGADAAVPGVAVVDTIKQVNESEVVVATPRRETLRAVQTPQAFRASSLRRAHEQGGEGTDDAALIERIGGEVVVIEGEVVNRKITSPEDLEWAVAHANRLLAGEI</sequence>
<comment type="pathway">
    <text evidence="1">Isoprenoid biosynthesis; isopentenyl diphosphate biosynthesis via DXP pathway; isopentenyl diphosphate from 1-deoxy-D-xylulose 5-phosphate: step 2/6.</text>
</comment>
<evidence type="ECO:0000256" key="3">
    <source>
        <dbReference type="ARBA" id="ARBA00012526"/>
    </source>
</evidence>
<dbReference type="NCBIfam" id="TIGR00453">
    <property type="entry name" value="ispD"/>
    <property type="match status" value="1"/>
</dbReference>
<dbReference type="InterPro" id="IPR018294">
    <property type="entry name" value="ISPD_synthase_CS"/>
</dbReference>
<dbReference type="PANTHER" id="PTHR32125:SF4">
    <property type="entry name" value="2-C-METHYL-D-ERYTHRITOL 4-PHOSPHATE CYTIDYLYLTRANSFERASE, CHLOROPLASTIC"/>
    <property type="match status" value="1"/>
</dbReference>
<evidence type="ECO:0000256" key="6">
    <source>
        <dbReference type="ARBA" id="ARBA00023229"/>
    </source>
</evidence>
<evidence type="ECO:0000256" key="1">
    <source>
        <dbReference type="ARBA" id="ARBA00004787"/>
    </source>
</evidence>
<reference evidence="7" key="1">
    <citation type="submission" date="2014-06" db="EMBL/GenBank/DDBJ databases">
        <title>Key roles for freshwater Actinobacteria revealed by deep metagenomic sequencing.</title>
        <authorList>
            <person name="Ghai R."/>
            <person name="Mizuno C.M."/>
            <person name="Picazo A."/>
            <person name="Camacho A."/>
            <person name="Rodriguez-Valera F."/>
        </authorList>
    </citation>
    <scope>NUCLEOTIDE SEQUENCE</scope>
</reference>
<dbReference type="Pfam" id="PF01128">
    <property type="entry name" value="IspD"/>
    <property type="match status" value="1"/>
</dbReference>
<proteinExistence type="inferred from homology"/>
<dbReference type="InterPro" id="IPR001228">
    <property type="entry name" value="IspD"/>
</dbReference>
<evidence type="ECO:0000256" key="2">
    <source>
        <dbReference type="ARBA" id="ARBA00009789"/>
    </source>
</evidence>
<dbReference type="InterPro" id="IPR034683">
    <property type="entry name" value="IspD/TarI"/>
</dbReference>
<evidence type="ECO:0000256" key="5">
    <source>
        <dbReference type="ARBA" id="ARBA00022695"/>
    </source>
</evidence>
<dbReference type="EMBL" id="JNSL01000121">
    <property type="protein sequence ID" value="KGA15204.1"/>
    <property type="molecule type" value="Genomic_DNA"/>
</dbReference>
<gene>
    <name evidence="7" type="ORF">GM51_15410</name>
</gene>
<dbReference type="InterPro" id="IPR050088">
    <property type="entry name" value="IspD/TarI_cytidylyltransf_bact"/>
</dbReference>
<dbReference type="UniPathway" id="UPA00056">
    <property type="reaction ID" value="UER00093"/>
</dbReference>
<protein>
    <recommendedName>
        <fullName evidence="3">2-C-methyl-D-erythritol 4-phosphate cytidylyltransferase</fullName>
        <ecNumber evidence="3">2.7.7.60</ecNumber>
    </recommendedName>
</protein>
<keyword evidence="4" id="KW-0808">Transferase</keyword>
<accession>A0A094PZK2</accession>
<organism evidence="7">
    <name type="scientific">freshwater metagenome</name>
    <dbReference type="NCBI Taxonomy" id="449393"/>
    <lineage>
        <taxon>unclassified sequences</taxon>
        <taxon>metagenomes</taxon>
        <taxon>ecological metagenomes</taxon>
    </lineage>
</organism>
<dbReference type="GO" id="GO:0019288">
    <property type="term" value="P:isopentenyl diphosphate biosynthetic process, methylerythritol 4-phosphate pathway"/>
    <property type="evidence" value="ECO:0007669"/>
    <property type="project" value="UniProtKB-UniPathway"/>
</dbReference>
<evidence type="ECO:0000256" key="4">
    <source>
        <dbReference type="ARBA" id="ARBA00022679"/>
    </source>
</evidence>